<evidence type="ECO:0000313" key="2">
    <source>
        <dbReference type="Proteomes" id="UP001054945"/>
    </source>
</evidence>
<dbReference type="EMBL" id="BPLR01003464">
    <property type="protein sequence ID" value="GIX84915.1"/>
    <property type="molecule type" value="Genomic_DNA"/>
</dbReference>
<accession>A0AAV4NKQ1</accession>
<proteinExistence type="predicted"/>
<reference evidence="1 2" key="1">
    <citation type="submission" date="2021-06" db="EMBL/GenBank/DDBJ databases">
        <title>Caerostris extrusa draft genome.</title>
        <authorList>
            <person name="Kono N."/>
            <person name="Arakawa K."/>
        </authorList>
    </citation>
    <scope>NUCLEOTIDE SEQUENCE [LARGE SCALE GENOMIC DNA]</scope>
</reference>
<dbReference type="Proteomes" id="UP001054945">
    <property type="component" value="Unassembled WGS sequence"/>
</dbReference>
<name>A0AAV4NKQ1_CAEEX</name>
<evidence type="ECO:0000313" key="1">
    <source>
        <dbReference type="EMBL" id="GIX84915.1"/>
    </source>
</evidence>
<protein>
    <submittedName>
        <fullName evidence="1">Uncharacterized protein</fullName>
    </submittedName>
</protein>
<gene>
    <name evidence="1" type="ORF">CEXT_180021</name>
</gene>
<sequence>MLRAVGSVPAVLCCKKGLLVIFLWNCMDDHLKWEKPNALTINQSQPQCAELLGWYQLSSAGKRICDVSMEPYGLLPGVLRVYNDWARYIHTSLPFYEDVESSPDKWEKPNALTINQSQPQCAELFGWYQLSSVGKRIACDVSMEPEDVDYYRNRYMFYKTIHFQTIHFKCKRYTDSVLDINIPIFFRPLFLFMGRDSNIWSLEMEKTPTSSPFINHSHNVQSSWFGTSHPLLQRGLLDVSIEAY</sequence>
<comment type="caution">
    <text evidence="1">The sequence shown here is derived from an EMBL/GenBank/DDBJ whole genome shotgun (WGS) entry which is preliminary data.</text>
</comment>
<keyword evidence="2" id="KW-1185">Reference proteome</keyword>
<dbReference type="AlphaFoldDB" id="A0AAV4NKQ1"/>
<organism evidence="1 2">
    <name type="scientific">Caerostris extrusa</name>
    <name type="common">Bark spider</name>
    <name type="synonym">Caerostris bankana</name>
    <dbReference type="NCBI Taxonomy" id="172846"/>
    <lineage>
        <taxon>Eukaryota</taxon>
        <taxon>Metazoa</taxon>
        <taxon>Ecdysozoa</taxon>
        <taxon>Arthropoda</taxon>
        <taxon>Chelicerata</taxon>
        <taxon>Arachnida</taxon>
        <taxon>Araneae</taxon>
        <taxon>Araneomorphae</taxon>
        <taxon>Entelegynae</taxon>
        <taxon>Araneoidea</taxon>
        <taxon>Araneidae</taxon>
        <taxon>Caerostris</taxon>
    </lineage>
</organism>